<dbReference type="OrthoDB" id="3520099at2"/>
<comment type="caution">
    <text evidence="3">The sequence shown here is derived from an EMBL/GenBank/DDBJ whole genome shotgun (WGS) entry which is preliminary data.</text>
</comment>
<reference evidence="3 4" key="1">
    <citation type="submission" date="2016-05" db="EMBL/GenBank/DDBJ databases">
        <authorList>
            <person name="Lavstsen T."/>
            <person name="Jespersen J.S."/>
        </authorList>
    </citation>
    <scope>NUCLEOTIDE SEQUENCE [LARGE SCALE GENOMIC DNA]</scope>
    <source>
        <strain evidence="3 4">B7-9</strain>
    </source>
</reference>
<dbReference type="EMBL" id="LYXE01000063">
    <property type="protein sequence ID" value="PDV99877.1"/>
    <property type="molecule type" value="Genomic_DNA"/>
</dbReference>
<dbReference type="GO" id="GO:0008897">
    <property type="term" value="F:holo-[acyl-carrier-protein] synthase activity"/>
    <property type="evidence" value="ECO:0007669"/>
    <property type="project" value="InterPro"/>
</dbReference>
<organism evidence="3 4">
    <name type="scientific">Candidatus Chloroploca asiatica</name>
    <dbReference type="NCBI Taxonomy" id="1506545"/>
    <lineage>
        <taxon>Bacteria</taxon>
        <taxon>Bacillati</taxon>
        <taxon>Chloroflexota</taxon>
        <taxon>Chloroflexia</taxon>
        <taxon>Chloroflexales</taxon>
        <taxon>Chloroflexineae</taxon>
        <taxon>Oscillochloridaceae</taxon>
        <taxon>Candidatus Chloroploca</taxon>
    </lineage>
</organism>
<evidence type="ECO:0000256" key="1">
    <source>
        <dbReference type="ARBA" id="ARBA00022679"/>
    </source>
</evidence>
<gene>
    <name evidence="3" type="ORF">A9Q02_01305</name>
</gene>
<evidence type="ECO:0000313" key="3">
    <source>
        <dbReference type="EMBL" id="PDV99877.1"/>
    </source>
</evidence>
<dbReference type="SUPFAM" id="SSF56214">
    <property type="entry name" value="4'-phosphopantetheinyl transferase"/>
    <property type="match status" value="2"/>
</dbReference>
<dbReference type="Proteomes" id="UP000220922">
    <property type="component" value="Unassembled WGS sequence"/>
</dbReference>
<dbReference type="Pfam" id="PF01648">
    <property type="entry name" value="ACPS"/>
    <property type="match status" value="1"/>
</dbReference>
<feature type="domain" description="4'-phosphopantetheinyl transferase" evidence="2">
    <location>
        <begin position="116"/>
        <end position="191"/>
    </location>
</feature>
<sequence length="254" mass="28405">MIDWLIQQRSDLPAVAPDLWLSVPERDRMRTLRMEKRREEWLIGRWTARRLIQAWAQRELGFAPHPTELMILPAPDGAPEIHALDPALRMALGTVRLTISHSVGQAFCALAPAGAPVGADIEQIAPRHSNFAETYYTPGEIALLEATAPTHYNLLLNAIWSTKEAVLKALRHGLRVDTRLVECLVPLPDATDQEADWRPFLAHCDPSLGAPPAGVRCWWRQDHNVVLTIAAITPRLVTEQVGNRPVIQSPLYGR</sequence>
<evidence type="ECO:0000259" key="2">
    <source>
        <dbReference type="Pfam" id="PF01648"/>
    </source>
</evidence>
<dbReference type="Gene3D" id="3.90.470.20">
    <property type="entry name" value="4'-phosphopantetheinyl transferase domain"/>
    <property type="match status" value="2"/>
</dbReference>
<keyword evidence="4" id="KW-1185">Reference proteome</keyword>
<accession>A0A2H3KNZ3</accession>
<proteinExistence type="predicted"/>
<name>A0A2H3KNZ3_9CHLR</name>
<evidence type="ECO:0000313" key="4">
    <source>
        <dbReference type="Proteomes" id="UP000220922"/>
    </source>
</evidence>
<keyword evidence="1" id="KW-0808">Transferase</keyword>
<dbReference type="InterPro" id="IPR008278">
    <property type="entry name" value="4-PPantetheinyl_Trfase_dom"/>
</dbReference>
<dbReference type="InterPro" id="IPR037143">
    <property type="entry name" value="4-PPantetheinyl_Trfase_dom_sf"/>
</dbReference>
<dbReference type="RefSeq" id="WP_097651643.1">
    <property type="nucleotide sequence ID" value="NZ_LYXE01000063.1"/>
</dbReference>
<dbReference type="GO" id="GO:0000287">
    <property type="term" value="F:magnesium ion binding"/>
    <property type="evidence" value="ECO:0007669"/>
    <property type="project" value="InterPro"/>
</dbReference>
<protein>
    <recommendedName>
        <fullName evidence="2">4'-phosphopantetheinyl transferase domain-containing protein</fullName>
    </recommendedName>
</protein>
<dbReference type="AlphaFoldDB" id="A0A2H3KNZ3"/>